<feature type="transmembrane region" description="Helical" evidence="17">
    <location>
        <begin position="102"/>
        <end position="121"/>
    </location>
</feature>
<feature type="transmembrane region" description="Helical" evidence="17">
    <location>
        <begin position="368"/>
        <end position="387"/>
    </location>
</feature>
<evidence type="ECO:0000256" key="6">
    <source>
        <dbReference type="ARBA" id="ARBA00022676"/>
    </source>
</evidence>
<dbReference type="GO" id="GO:0015648">
    <property type="term" value="F:lipid-linked peptidoglycan transporter activity"/>
    <property type="evidence" value="ECO:0007669"/>
    <property type="project" value="TreeGrafter"/>
</dbReference>
<protein>
    <recommendedName>
        <fullName evidence="17">Probable peptidoglycan glycosyltransferase FtsW</fullName>
        <shortName evidence="17">PGT</shortName>
        <ecNumber evidence="17">2.4.99.28</ecNumber>
    </recommendedName>
    <alternativeName>
        <fullName evidence="17">Cell division protein FtsW</fullName>
    </alternativeName>
    <alternativeName>
        <fullName evidence="17">Cell wall polymerase</fullName>
    </alternativeName>
    <alternativeName>
        <fullName evidence="17">Peptidoglycan polymerase</fullName>
        <shortName evidence="17">PG polymerase</shortName>
    </alternativeName>
</protein>
<dbReference type="NCBIfam" id="TIGR02614">
    <property type="entry name" value="ftsW"/>
    <property type="match status" value="1"/>
</dbReference>
<comment type="similarity">
    <text evidence="15 17">Belongs to the SEDS family. FtsW subfamily.</text>
</comment>
<dbReference type="PANTHER" id="PTHR30474:SF2">
    <property type="entry name" value="PEPTIDOGLYCAN GLYCOSYLTRANSFERASE FTSW-RELATED"/>
    <property type="match status" value="1"/>
</dbReference>
<evidence type="ECO:0000256" key="9">
    <source>
        <dbReference type="ARBA" id="ARBA00022960"/>
    </source>
</evidence>
<evidence type="ECO:0000256" key="16">
    <source>
        <dbReference type="ARBA" id="ARBA00049902"/>
    </source>
</evidence>
<feature type="transmembrane region" description="Helical" evidence="17">
    <location>
        <begin position="290"/>
        <end position="316"/>
    </location>
</feature>
<evidence type="ECO:0000256" key="15">
    <source>
        <dbReference type="ARBA" id="ARBA00038053"/>
    </source>
</evidence>
<dbReference type="GO" id="GO:0009252">
    <property type="term" value="P:peptidoglycan biosynthetic process"/>
    <property type="evidence" value="ECO:0007669"/>
    <property type="project" value="UniProtKB-UniRule"/>
</dbReference>
<keyword evidence="6 17" id="KW-0328">Glycosyltransferase</keyword>
<evidence type="ECO:0000313" key="19">
    <source>
        <dbReference type="EMBL" id="MBK5930913.1"/>
    </source>
</evidence>
<evidence type="ECO:0000313" key="20">
    <source>
        <dbReference type="Proteomes" id="UP001296967"/>
    </source>
</evidence>
<keyword evidence="8 17" id="KW-0812">Transmembrane</keyword>
<dbReference type="EMBL" id="NHSF01000059">
    <property type="protein sequence ID" value="MBK5930913.1"/>
    <property type="molecule type" value="Genomic_DNA"/>
</dbReference>
<name>A0AAJ0XFZ8_HALSE</name>
<comment type="catalytic activity">
    <reaction evidence="16 17">
        <text>[GlcNAc-(1-&gt;4)-Mur2Ac(oyl-L-Ala-gamma-D-Glu-L-Lys-D-Ala-D-Ala)](n)-di-trans,octa-cis-undecaprenyl diphosphate + beta-D-GlcNAc-(1-&gt;4)-Mur2Ac(oyl-L-Ala-gamma-D-Glu-L-Lys-D-Ala-D-Ala)-di-trans,octa-cis-undecaprenyl diphosphate = [GlcNAc-(1-&gt;4)-Mur2Ac(oyl-L-Ala-gamma-D-Glu-L-Lys-D-Ala-D-Ala)](n+1)-di-trans,octa-cis-undecaprenyl diphosphate + di-trans,octa-cis-undecaprenyl diphosphate + H(+)</text>
        <dbReference type="Rhea" id="RHEA:23708"/>
        <dbReference type="Rhea" id="RHEA-COMP:9602"/>
        <dbReference type="Rhea" id="RHEA-COMP:9603"/>
        <dbReference type="ChEBI" id="CHEBI:15378"/>
        <dbReference type="ChEBI" id="CHEBI:58405"/>
        <dbReference type="ChEBI" id="CHEBI:60033"/>
        <dbReference type="ChEBI" id="CHEBI:78435"/>
        <dbReference type="EC" id="2.4.99.28"/>
    </reaction>
</comment>
<dbReference type="PANTHER" id="PTHR30474">
    <property type="entry name" value="CELL CYCLE PROTEIN"/>
    <property type="match status" value="1"/>
</dbReference>
<dbReference type="GO" id="GO:0043093">
    <property type="term" value="P:FtsZ-dependent cytokinesis"/>
    <property type="evidence" value="ECO:0007669"/>
    <property type="project" value="UniProtKB-UniRule"/>
</dbReference>
<keyword evidence="12 17" id="KW-0472">Membrane</keyword>
<keyword evidence="13 17" id="KW-0131">Cell cycle</keyword>
<evidence type="ECO:0000256" key="11">
    <source>
        <dbReference type="ARBA" id="ARBA00022989"/>
    </source>
</evidence>
<evidence type="ECO:0000256" key="4">
    <source>
        <dbReference type="ARBA" id="ARBA00022519"/>
    </source>
</evidence>
<evidence type="ECO:0000256" key="1">
    <source>
        <dbReference type="ARBA" id="ARBA00004651"/>
    </source>
</evidence>
<comment type="caution">
    <text evidence="19">The sequence shown here is derived from an EMBL/GenBank/DDBJ whole genome shotgun (WGS) entry which is preliminary data.</text>
</comment>
<dbReference type="InterPro" id="IPR013437">
    <property type="entry name" value="FtsW"/>
</dbReference>
<keyword evidence="7 17" id="KW-0808">Transferase</keyword>
<dbReference type="EC" id="2.4.99.28" evidence="17"/>
<reference evidence="19" key="2">
    <citation type="journal article" date="2020" name="Microorganisms">
        <title>Osmotic Adaptation and Compatible Solute Biosynthesis of Phototrophic Bacteria as Revealed from Genome Analyses.</title>
        <authorList>
            <person name="Imhoff J.F."/>
            <person name="Rahn T."/>
            <person name="Kunzel S."/>
            <person name="Keller A."/>
            <person name="Neulinger S.C."/>
        </authorList>
    </citation>
    <scope>NUCLEOTIDE SEQUENCE</scope>
    <source>
        <strain evidence="19">DSM 4395</strain>
    </source>
</reference>
<proteinExistence type="inferred from homology"/>
<dbReference type="InterPro" id="IPR001182">
    <property type="entry name" value="FtsW/RodA"/>
</dbReference>
<feature type="transmembrane region" description="Helical" evidence="17">
    <location>
        <begin position="37"/>
        <end position="60"/>
    </location>
</feature>
<comment type="function">
    <text evidence="17">Peptidoglycan polymerase that is essential for cell division.</text>
</comment>
<keyword evidence="4 17" id="KW-0997">Cell inner membrane</keyword>
<keyword evidence="5 17" id="KW-0132">Cell division</keyword>
<feature type="transmembrane region" description="Helical" evidence="17">
    <location>
        <begin position="163"/>
        <end position="184"/>
    </location>
</feature>
<evidence type="ECO:0000256" key="5">
    <source>
        <dbReference type="ARBA" id="ARBA00022618"/>
    </source>
</evidence>
<dbReference type="HAMAP" id="MF_00913">
    <property type="entry name" value="PGT_FtsW_proteobact"/>
    <property type="match status" value="1"/>
</dbReference>
<keyword evidence="11 17" id="KW-1133">Transmembrane helix</keyword>
<dbReference type="GO" id="GO:0032153">
    <property type="term" value="C:cell division site"/>
    <property type="evidence" value="ECO:0007669"/>
    <property type="project" value="UniProtKB-UniRule"/>
</dbReference>
<evidence type="ECO:0000256" key="14">
    <source>
        <dbReference type="ARBA" id="ARBA00023316"/>
    </source>
</evidence>
<feature type="transmembrane region" description="Helical" evidence="17">
    <location>
        <begin position="214"/>
        <end position="231"/>
    </location>
</feature>
<evidence type="ECO:0000256" key="17">
    <source>
        <dbReference type="HAMAP-Rule" id="MF_00913"/>
    </source>
</evidence>
<evidence type="ECO:0000256" key="8">
    <source>
        <dbReference type="ARBA" id="ARBA00022692"/>
    </source>
</evidence>
<reference evidence="19" key="1">
    <citation type="submission" date="2017-05" db="EMBL/GenBank/DDBJ databases">
        <authorList>
            <person name="Imhoff J.F."/>
            <person name="Rahn T."/>
            <person name="Kuenzel S."/>
            <person name="Neulinger S.C."/>
        </authorList>
    </citation>
    <scope>NUCLEOTIDE SEQUENCE</scope>
    <source>
        <strain evidence="19">DSM 4395</strain>
    </source>
</reference>
<feature type="region of interest" description="Disordered" evidence="18">
    <location>
        <begin position="1"/>
        <end position="26"/>
    </location>
</feature>
<organism evidence="19 20">
    <name type="scientific">Halochromatium salexigens</name>
    <name type="common">Chromatium salexigens</name>
    <dbReference type="NCBI Taxonomy" id="49447"/>
    <lineage>
        <taxon>Bacteria</taxon>
        <taxon>Pseudomonadati</taxon>
        <taxon>Pseudomonadota</taxon>
        <taxon>Gammaproteobacteria</taxon>
        <taxon>Chromatiales</taxon>
        <taxon>Chromatiaceae</taxon>
        <taxon>Halochromatium</taxon>
    </lineage>
</organism>
<keyword evidence="20" id="KW-1185">Reference proteome</keyword>
<evidence type="ECO:0000256" key="18">
    <source>
        <dbReference type="SAM" id="MobiDB-lite"/>
    </source>
</evidence>
<keyword evidence="14 17" id="KW-0961">Cell wall biogenesis/degradation</keyword>
<evidence type="ECO:0000256" key="2">
    <source>
        <dbReference type="ARBA" id="ARBA00004752"/>
    </source>
</evidence>
<evidence type="ECO:0000256" key="7">
    <source>
        <dbReference type="ARBA" id="ARBA00022679"/>
    </source>
</evidence>
<dbReference type="GO" id="GO:0005886">
    <property type="term" value="C:plasma membrane"/>
    <property type="evidence" value="ECO:0007669"/>
    <property type="project" value="UniProtKB-SubCell"/>
</dbReference>
<evidence type="ECO:0000256" key="3">
    <source>
        <dbReference type="ARBA" id="ARBA00022475"/>
    </source>
</evidence>
<dbReference type="AlphaFoldDB" id="A0AAJ0XFZ8"/>
<dbReference type="Pfam" id="PF01098">
    <property type="entry name" value="FTSW_RODA_SPOVE"/>
    <property type="match status" value="1"/>
</dbReference>
<feature type="compositionally biased region" description="Low complexity" evidence="18">
    <location>
        <begin position="10"/>
        <end position="19"/>
    </location>
</feature>
<feature type="transmembrane region" description="Helical" evidence="17">
    <location>
        <begin position="190"/>
        <end position="207"/>
    </location>
</feature>
<accession>A0AAJ0XFZ8</accession>
<gene>
    <name evidence="17" type="primary">ftsW</name>
    <name evidence="19" type="ORF">CCR82_10340</name>
</gene>
<feature type="transmembrane region" description="Helical" evidence="17">
    <location>
        <begin position="72"/>
        <end position="96"/>
    </location>
</feature>
<dbReference type="GO" id="GO:0071555">
    <property type="term" value="P:cell wall organization"/>
    <property type="evidence" value="ECO:0007669"/>
    <property type="project" value="UniProtKB-KW"/>
</dbReference>
<dbReference type="RefSeq" id="WP_201245743.1">
    <property type="nucleotide sequence ID" value="NZ_NHSF01000059.1"/>
</dbReference>
<keyword evidence="10 17" id="KW-0573">Peptidoglycan synthesis</keyword>
<evidence type="ECO:0000256" key="13">
    <source>
        <dbReference type="ARBA" id="ARBA00023306"/>
    </source>
</evidence>
<dbReference type="GO" id="GO:0008360">
    <property type="term" value="P:regulation of cell shape"/>
    <property type="evidence" value="ECO:0007669"/>
    <property type="project" value="UniProtKB-KW"/>
</dbReference>
<dbReference type="Proteomes" id="UP001296967">
    <property type="component" value="Unassembled WGS sequence"/>
</dbReference>
<comment type="subcellular location">
    <subcellularLocation>
        <location evidence="17">Cell inner membrane</location>
        <topology evidence="17">Multi-pass membrane protein</topology>
    </subcellularLocation>
    <subcellularLocation>
        <location evidence="1">Cell membrane</location>
        <topology evidence="1">Multi-pass membrane protein</topology>
    </subcellularLocation>
    <text evidence="17">Localizes to the division septum.</text>
</comment>
<keyword evidence="3 17" id="KW-1003">Cell membrane</keyword>
<evidence type="ECO:0000256" key="10">
    <source>
        <dbReference type="ARBA" id="ARBA00022984"/>
    </source>
</evidence>
<keyword evidence="9 17" id="KW-0133">Cell shape</keyword>
<evidence type="ECO:0000256" key="12">
    <source>
        <dbReference type="ARBA" id="ARBA00023136"/>
    </source>
</evidence>
<dbReference type="GO" id="GO:0008955">
    <property type="term" value="F:peptidoglycan glycosyltransferase activity"/>
    <property type="evidence" value="ECO:0007669"/>
    <property type="project" value="UniProtKB-UniRule"/>
</dbReference>
<comment type="pathway">
    <text evidence="2 17">Cell wall biogenesis; peptidoglycan biosynthesis.</text>
</comment>
<sequence length="421" mass="45362">MSPPRPAPRSPSARPSATPRRGRPRRRDQIDAPIDTALLVCVLGLLGLGFVMVASASLPIGARDYADPFFFVIRHGIALALAAICGLLCFAIPIQVWERSGIWLMLVVCALLLLVLIPGIGRTVNGATRWIALGGFNLQPSELIKFTSVVYVSGYLVRRQLEVTTSLIGFARPMVLIGLAASLIMVQPDFGTTAVLLATVMALLLLGGAALWPFALLFSTVVSGMALLIWIEPYRLERVTSFLKPFDDPFNTGYQLSHALIAMGRGEWLGVGLGNGIQKQFYLPEAHTDFLLAVIGEELGMLGVLAIILTFAFITWRAFAIGARAHALGAFFSAYAAHGLGLVLGMQAFISVGVNTGLLPTKGLPLPFISYGSNALIVSVMIAALLLRIDFELRRKEGAPLPAAGVARSMRRPGRLRWHRA</sequence>
<feature type="transmembrane region" description="Helical" evidence="17">
    <location>
        <begin position="328"/>
        <end position="348"/>
    </location>
</feature>